<organism evidence="1 2">
    <name type="scientific">Croceibacterium soli</name>
    <dbReference type="NCBI Taxonomy" id="1739690"/>
    <lineage>
        <taxon>Bacteria</taxon>
        <taxon>Pseudomonadati</taxon>
        <taxon>Pseudomonadota</taxon>
        <taxon>Alphaproteobacteria</taxon>
        <taxon>Sphingomonadales</taxon>
        <taxon>Erythrobacteraceae</taxon>
        <taxon>Croceibacterium</taxon>
    </lineage>
</organism>
<dbReference type="OrthoDB" id="8772893at2"/>
<dbReference type="GO" id="GO:0032259">
    <property type="term" value="P:methylation"/>
    <property type="evidence" value="ECO:0007669"/>
    <property type="project" value="UniProtKB-KW"/>
</dbReference>
<evidence type="ECO:0000313" key="2">
    <source>
        <dbReference type="Proteomes" id="UP000469159"/>
    </source>
</evidence>
<gene>
    <name evidence="1" type="ORF">GRI75_01255</name>
</gene>
<comment type="caution">
    <text evidence="1">The sequence shown here is derived from an EMBL/GenBank/DDBJ whole genome shotgun (WGS) entry which is preliminary data.</text>
</comment>
<keyword evidence="1" id="KW-0489">Methyltransferase</keyword>
<dbReference type="Pfam" id="PF13489">
    <property type="entry name" value="Methyltransf_23"/>
    <property type="match status" value="1"/>
</dbReference>
<sequence length="218" mass="24502">MSTRKVLQGYDREESVPRSEYFGDSYFELTQLFSLSHQIHGIHKMRPKSILEIGIGNGMVSDFFKKAGVPVTTADINPSLNPDLLAPLQELPQLMGARRVDVVVCCEVLEHMPLEELPRNIATLRSLGRRLFLTLPNYRKTFGLGGVLRLPKVPPKPWSLTFDLPGRKALADAHFWEVGSAPTCSNSAIVQELRKHYSAVSAGRFALNRYHRVYVAED</sequence>
<proteinExistence type="predicted"/>
<dbReference type="InterPro" id="IPR029063">
    <property type="entry name" value="SAM-dependent_MTases_sf"/>
</dbReference>
<dbReference type="RefSeq" id="WP_160745117.1">
    <property type="nucleotide sequence ID" value="NZ_WTYK01000001.1"/>
</dbReference>
<dbReference type="AlphaFoldDB" id="A0A6I4UMQ8"/>
<reference evidence="1 2" key="1">
    <citation type="submission" date="2019-12" db="EMBL/GenBank/DDBJ databases">
        <title>Genomic-based taxomic classification of the family Erythrobacteraceae.</title>
        <authorList>
            <person name="Xu L."/>
        </authorList>
    </citation>
    <scope>NUCLEOTIDE SEQUENCE [LARGE SCALE GENOMIC DNA]</scope>
    <source>
        <strain evidence="1 2">MCCC 1K02066</strain>
    </source>
</reference>
<evidence type="ECO:0000313" key="1">
    <source>
        <dbReference type="EMBL" id="MXP40270.1"/>
    </source>
</evidence>
<dbReference type="SUPFAM" id="SSF53335">
    <property type="entry name" value="S-adenosyl-L-methionine-dependent methyltransferases"/>
    <property type="match status" value="1"/>
</dbReference>
<dbReference type="GO" id="GO:0008168">
    <property type="term" value="F:methyltransferase activity"/>
    <property type="evidence" value="ECO:0007669"/>
    <property type="project" value="UniProtKB-KW"/>
</dbReference>
<keyword evidence="1" id="KW-0808">Transferase</keyword>
<dbReference type="Proteomes" id="UP000469159">
    <property type="component" value="Unassembled WGS sequence"/>
</dbReference>
<dbReference type="EMBL" id="WTYK01000001">
    <property type="protein sequence ID" value="MXP40270.1"/>
    <property type="molecule type" value="Genomic_DNA"/>
</dbReference>
<keyword evidence="2" id="KW-1185">Reference proteome</keyword>
<name>A0A6I4UMQ8_9SPHN</name>
<accession>A0A6I4UMQ8</accession>
<protein>
    <submittedName>
        <fullName evidence="1">Methyltransferase domain-containing protein</fullName>
    </submittedName>
</protein>
<dbReference type="Gene3D" id="3.40.50.150">
    <property type="entry name" value="Vaccinia Virus protein VP39"/>
    <property type="match status" value="1"/>
</dbReference>